<comment type="caution">
    <text evidence="11">The sequence shown here is derived from an EMBL/GenBank/DDBJ whole genome shotgun (WGS) entry which is preliminary data.</text>
</comment>
<evidence type="ECO:0000256" key="9">
    <source>
        <dbReference type="ARBA" id="ARBA00023285"/>
    </source>
</evidence>
<evidence type="ECO:0000313" key="11">
    <source>
        <dbReference type="EMBL" id="NDV00749.1"/>
    </source>
</evidence>
<comment type="similarity">
    <text evidence="2">Belongs to the peptidase M20A family. ArgE subfamily.</text>
</comment>
<dbReference type="InterPro" id="IPR011650">
    <property type="entry name" value="Peptidase_M20_dimer"/>
</dbReference>
<evidence type="ECO:0000256" key="3">
    <source>
        <dbReference type="ARBA" id="ARBA00022490"/>
    </source>
</evidence>
<keyword evidence="8" id="KW-0862">Zinc</keyword>
<evidence type="ECO:0000256" key="1">
    <source>
        <dbReference type="ARBA" id="ARBA00001947"/>
    </source>
</evidence>
<dbReference type="Pfam" id="PF07687">
    <property type="entry name" value="M20_dimer"/>
    <property type="match status" value="1"/>
</dbReference>
<evidence type="ECO:0000259" key="10">
    <source>
        <dbReference type="Pfam" id="PF07687"/>
    </source>
</evidence>
<dbReference type="GO" id="GO:0008777">
    <property type="term" value="F:acetylornithine deacetylase activity"/>
    <property type="evidence" value="ECO:0007669"/>
    <property type="project" value="UniProtKB-EC"/>
</dbReference>
<evidence type="ECO:0000256" key="8">
    <source>
        <dbReference type="ARBA" id="ARBA00022833"/>
    </source>
</evidence>
<sequence>MREAEILATLVAFPTVTDGPNGDLIDWVSAHLADAGFAVTRIAASAPGRSGLLAKLGAGEGGLLLSAHSDVVPPGAGWSTDPFTLTERGGRLQGRGATDMKGFLACALALAERLKNSPPAAPVSLALSWDEEIGCRGIAEMIGQVVPVLGRPELVVVGEPTGMRLCTGHKGKNAYLATATGEAAHSSRAPYHRNALHGAAELVLALRDAQARLLADGARDDAYDPPVSTIHAGTLHGGTALNIVPDRAEVAFEIRHLAAETPEALLATIPLPEGVEVAPLGAYPGLAADASAPAIKRLAGMLDDPAPITVSYGTEAGFFAAEGLNTVVCGPGDMADAHRADESISAADLARCSVLLARLAGAG</sequence>
<dbReference type="CDD" id="cd03894">
    <property type="entry name" value="M20_ArgE"/>
    <property type="match status" value="1"/>
</dbReference>
<keyword evidence="3" id="KW-0963">Cytoplasm</keyword>
<evidence type="ECO:0000256" key="5">
    <source>
        <dbReference type="ARBA" id="ARBA00022605"/>
    </source>
</evidence>
<evidence type="ECO:0000256" key="4">
    <source>
        <dbReference type="ARBA" id="ARBA00022571"/>
    </source>
</evidence>
<dbReference type="PROSITE" id="PS00758">
    <property type="entry name" value="ARGE_DAPE_CPG2_1"/>
    <property type="match status" value="1"/>
</dbReference>
<comment type="cofactor">
    <cofactor evidence="1">
        <name>Zn(2+)</name>
        <dbReference type="ChEBI" id="CHEBI:29105"/>
    </cofactor>
</comment>
<dbReference type="SUPFAM" id="SSF55031">
    <property type="entry name" value="Bacterial exopeptidase dimerisation domain"/>
    <property type="match status" value="1"/>
</dbReference>
<keyword evidence="12" id="KW-1185">Reference proteome</keyword>
<dbReference type="PROSITE" id="PS00759">
    <property type="entry name" value="ARGE_DAPE_CPG2_2"/>
    <property type="match status" value="1"/>
</dbReference>
<keyword evidence="5" id="KW-0028">Amino-acid biosynthesis</keyword>
<dbReference type="EMBL" id="JAAGAB010000002">
    <property type="protein sequence ID" value="NDV00749.1"/>
    <property type="molecule type" value="Genomic_DNA"/>
</dbReference>
<dbReference type="InterPro" id="IPR010169">
    <property type="entry name" value="AcOrn-deacetyl"/>
</dbReference>
<accession>A0A6B2JVS1</accession>
<gene>
    <name evidence="11" type="primary">argE</name>
    <name evidence="11" type="ORF">GZA08_07175</name>
</gene>
<dbReference type="Gene3D" id="3.40.630.10">
    <property type="entry name" value="Zn peptidases"/>
    <property type="match status" value="1"/>
</dbReference>
<dbReference type="GO" id="GO:0006526">
    <property type="term" value="P:L-arginine biosynthetic process"/>
    <property type="evidence" value="ECO:0007669"/>
    <property type="project" value="UniProtKB-KW"/>
</dbReference>
<evidence type="ECO:0000256" key="7">
    <source>
        <dbReference type="ARBA" id="ARBA00022801"/>
    </source>
</evidence>
<reference evidence="11 12" key="1">
    <citation type="submission" date="2020-02" db="EMBL/GenBank/DDBJ databases">
        <title>Pseudoroseicyclus tamarix, sp. nov., isolated from offshore sediment of a Tamarix chinensis forest.</title>
        <authorList>
            <person name="Gai Y."/>
        </authorList>
    </citation>
    <scope>NUCLEOTIDE SEQUENCE [LARGE SCALE GENOMIC DNA]</scope>
    <source>
        <strain evidence="11 12">CLL3-39</strain>
    </source>
</reference>
<dbReference type="PANTHER" id="PTHR43808">
    <property type="entry name" value="ACETYLORNITHINE DEACETYLASE"/>
    <property type="match status" value="1"/>
</dbReference>
<dbReference type="Proteomes" id="UP000474757">
    <property type="component" value="Unassembled WGS sequence"/>
</dbReference>
<protein>
    <submittedName>
        <fullName evidence="11">Acetylornithine deacetylase</fullName>
        <ecNumber evidence="11">3.5.1.16</ecNumber>
    </submittedName>
</protein>
<dbReference type="AlphaFoldDB" id="A0A6B2JVS1"/>
<keyword evidence="9" id="KW-0170">Cobalt</keyword>
<dbReference type="Pfam" id="PF01546">
    <property type="entry name" value="Peptidase_M20"/>
    <property type="match status" value="1"/>
</dbReference>
<feature type="domain" description="Peptidase M20 dimerisation" evidence="10">
    <location>
        <begin position="167"/>
        <end position="269"/>
    </location>
</feature>
<keyword evidence="4" id="KW-0055">Arginine biosynthesis</keyword>
<evidence type="ECO:0000313" key="12">
    <source>
        <dbReference type="Proteomes" id="UP000474757"/>
    </source>
</evidence>
<dbReference type="InterPro" id="IPR001261">
    <property type="entry name" value="ArgE/DapE_CS"/>
</dbReference>
<dbReference type="RefSeq" id="WP_163891529.1">
    <property type="nucleotide sequence ID" value="NZ_JAAFYS010000002.1"/>
</dbReference>
<evidence type="ECO:0000256" key="2">
    <source>
        <dbReference type="ARBA" id="ARBA00005691"/>
    </source>
</evidence>
<name>A0A6B2JVS1_9RHOB</name>
<evidence type="ECO:0000256" key="6">
    <source>
        <dbReference type="ARBA" id="ARBA00022723"/>
    </source>
</evidence>
<dbReference type="SUPFAM" id="SSF53187">
    <property type="entry name" value="Zn-dependent exopeptidases"/>
    <property type="match status" value="1"/>
</dbReference>
<dbReference type="Gene3D" id="3.30.70.360">
    <property type="match status" value="1"/>
</dbReference>
<keyword evidence="6" id="KW-0479">Metal-binding</keyword>
<proteinExistence type="inferred from homology"/>
<dbReference type="PANTHER" id="PTHR43808:SF31">
    <property type="entry name" value="N-ACETYL-L-CITRULLINE DEACETYLASE"/>
    <property type="match status" value="1"/>
</dbReference>
<dbReference type="InterPro" id="IPR002933">
    <property type="entry name" value="Peptidase_M20"/>
</dbReference>
<dbReference type="EC" id="3.5.1.16" evidence="11"/>
<organism evidence="11 12">
    <name type="scientific">Pseudoroseicyclus tamaricis</name>
    <dbReference type="NCBI Taxonomy" id="2705421"/>
    <lineage>
        <taxon>Bacteria</taxon>
        <taxon>Pseudomonadati</taxon>
        <taxon>Pseudomonadota</taxon>
        <taxon>Alphaproteobacteria</taxon>
        <taxon>Rhodobacterales</taxon>
        <taxon>Paracoccaceae</taxon>
        <taxon>Pseudoroseicyclus</taxon>
    </lineage>
</organism>
<dbReference type="InterPro" id="IPR050072">
    <property type="entry name" value="Peptidase_M20A"/>
</dbReference>
<dbReference type="NCBIfam" id="TIGR01892">
    <property type="entry name" value="AcOrn-deacetyl"/>
    <property type="match status" value="1"/>
</dbReference>
<keyword evidence="7 11" id="KW-0378">Hydrolase</keyword>
<dbReference type="InterPro" id="IPR036264">
    <property type="entry name" value="Bact_exopeptidase_dim_dom"/>
</dbReference>
<dbReference type="GO" id="GO:0046872">
    <property type="term" value="F:metal ion binding"/>
    <property type="evidence" value="ECO:0007669"/>
    <property type="project" value="UniProtKB-KW"/>
</dbReference>